<dbReference type="AlphaFoldDB" id="A0A1X1WIU9"/>
<keyword evidence="6" id="KW-0448">Lipopolysaccharide biosynthesis</keyword>
<dbReference type="InterPro" id="IPR050256">
    <property type="entry name" value="Glycosyltransferase_2"/>
</dbReference>
<evidence type="ECO:0000256" key="6">
    <source>
        <dbReference type="ARBA" id="ARBA00022985"/>
    </source>
</evidence>
<dbReference type="Proteomes" id="UP000193928">
    <property type="component" value="Unassembled WGS sequence"/>
</dbReference>
<dbReference type="GO" id="GO:0005886">
    <property type="term" value="C:plasma membrane"/>
    <property type="evidence" value="ECO:0007669"/>
    <property type="project" value="TreeGrafter"/>
</dbReference>
<dbReference type="SUPFAM" id="SSF53448">
    <property type="entry name" value="Nucleotide-diphospho-sugar transferases"/>
    <property type="match status" value="1"/>
</dbReference>
<dbReference type="GO" id="GO:0009103">
    <property type="term" value="P:lipopolysaccharide biosynthetic process"/>
    <property type="evidence" value="ECO:0007669"/>
    <property type="project" value="UniProtKB-KW"/>
</dbReference>
<dbReference type="GO" id="GO:0099621">
    <property type="term" value="F:undecaprenyl-phosphate 4-deoxy-4-formamido-L-arabinose transferase activity"/>
    <property type="evidence" value="ECO:0007669"/>
    <property type="project" value="TreeGrafter"/>
</dbReference>
<keyword evidence="4 11" id="KW-0808">Transferase</keyword>
<keyword evidence="3 11" id="KW-0328">Glycosyltransferase</keyword>
<name>A0A1X1WIU9_MYCGO</name>
<dbReference type="Gene3D" id="3.90.550.10">
    <property type="entry name" value="Spore Coat Polysaccharide Biosynthesis Protein SpsA, Chain A"/>
    <property type="match status" value="1"/>
</dbReference>
<evidence type="ECO:0000256" key="7">
    <source>
        <dbReference type="ARBA" id="ARBA00022989"/>
    </source>
</evidence>
<keyword evidence="12" id="KW-1185">Reference proteome</keyword>
<dbReference type="EMBL" id="LQOY01000081">
    <property type="protein sequence ID" value="ORV86493.1"/>
    <property type="molecule type" value="Genomic_DNA"/>
</dbReference>
<protein>
    <submittedName>
        <fullName evidence="11">Mannosyltransferase</fullName>
    </submittedName>
</protein>
<evidence type="ECO:0000256" key="2">
    <source>
        <dbReference type="ARBA" id="ARBA00022475"/>
    </source>
</evidence>
<evidence type="ECO:0000313" key="11">
    <source>
        <dbReference type="EMBL" id="ORV86493.1"/>
    </source>
</evidence>
<dbReference type="PANTHER" id="PTHR48090">
    <property type="entry name" value="UNDECAPRENYL-PHOSPHATE 4-DEOXY-4-FORMAMIDO-L-ARABINOSE TRANSFERASE-RELATED"/>
    <property type="match status" value="1"/>
</dbReference>
<comment type="caution">
    <text evidence="11">The sequence shown here is derived from an EMBL/GenBank/DDBJ whole genome shotgun (WGS) entry which is preliminary data.</text>
</comment>
<evidence type="ECO:0000313" key="12">
    <source>
        <dbReference type="Proteomes" id="UP000193928"/>
    </source>
</evidence>
<proteinExistence type="inferred from homology"/>
<feature type="domain" description="Glycosyltransferase 2-like" evidence="10">
    <location>
        <begin position="19"/>
        <end position="153"/>
    </location>
</feature>
<evidence type="ECO:0000256" key="4">
    <source>
        <dbReference type="ARBA" id="ARBA00022679"/>
    </source>
</evidence>
<sequence>MGRRRVAGNGQTGRVDSVSVVIPVYNGAVTLPGVIKELEQLRSIQETPQGRRFRVDEVLLVWDRGIGGSHEVVRQLAARDEWVHPVFLSRNFGQHPATLAGMTSSGGDWIVTMDEDGQHDPAYIGDLLDTAYRDRTQLVYASPANQPPHGVLRNVASWLTKWLFVRVLVPTDGPKAFNSYRLILGEAGRSVAAYAGAGVFLDVALSWVVTNPSTCSVLMRQEGRPASAYNFRRLVSHFWRLVISSGTRPLRFVSMMGILFALLGFGVAIYSVIQKLVGDITVQGWTSVFVATLVVGGAVLFALGIIAEYIAAAATMAMGKPVYVIVRDPADVFDSSAD</sequence>
<keyword evidence="7 9" id="KW-1133">Transmembrane helix</keyword>
<dbReference type="Pfam" id="PF00535">
    <property type="entry name" value="Glycos_transf_2"/>
    <property type="match status" value="1"/>
</dbReference>
<organism evidence="11 12">
    <name type="scientific">Mycobacterium gordonae</name>
    <dbReference type="NCBI Taxonomy" id="1778"/>
    <lineage>
        <taxon>Bacteria</taxon>
        <taxon>Bacillati</taxon>
        <taxon>Actinomycetota</taxon>
        <taxon>Actinomycetes</taxon>
        <taxon>Mycobacteriales</taxon>
        <taxon>Mycobacteriaceae</taxon>
        <taxon>Mycobacterium</taxon>
    </lineage>
</organism>
<evidence type="ECO:0000256" key="8">
    <source>
        <dbReference type="ARBA" id="ARBA00023136"/>
    </source>
</evidence>
<comment type="similarity">
    <text evidence="1">Belongs to the glycosyltransferase 2 family.</text>
</comment>
<dbReference type="InterPro" id="IPR001173">
    <property type="entry name" value="Glyco_trans_2-like"/>
</dbReference>
<evidence type="ECO:0000256" key="5">
    <source>
        <dbReference type="ARBA" id="ARBA00022692"/>
    </source>
</evidence>
<dbReference type="PANTHER" id="PTHR48090:SF3">
    <property type="entry name" value="UNDECAPRENYL-PHOSPHATE 4-DEOXY-4-FORMAMIDO-L-ARABINOSE TRANSFERASE"/>
    <property type="match status" value="1"/>
</dbReference>
<feature type="transmembrane region" description="Helical" evidence="9">
    <location>
        <begin position="285"/>
        <end position="311"/>
    </location>
</feature>
<dbReference type="InterPro" id="IPR029044">
    <property type="entry name" value="Nucleotide-diphossugar_trans"/>
</dbReference>
<keyword evidence="8 9" id="KW-0472">Membrane</keyword>
<evidence type="ECO:0000256" key="9">
    <source>
        <dbReference type="SAM" id="Phobius"/>
    </source>
</evidence>
<evidence type="ECO:0000256" key="3">
    <source>
        <dbReference type="ARBA" id="ARBA00022676"/>
    </source>
</evidence>
<keyword evidence="2" id="KW-1003">Cell membrane</keyword>
<gene>
    <name evidence="11" type="ORF">AWC08_24665</name>
</gene>
<evidence type="ECO:0000259" key="10">
    <source>
        <dbReference type="Pfam" id="PF00535"/>
    </source>
</evidence>
<keyword evidence="5 9" id="KW-0812">Transmembrane</keyword>
<feature type="transmembrane region" description="Helical" evidence="9">
    <location>
        <begin position="250"/>
        <end position="273"/>
    </location>
</feature>
<reference evidence="11 12" key="1">
    <citation type="submission" date="2016-01" db="EMBL/GenBank/DDBJ databases">
        <title>The new phylogeny of the genus Mycobacterium.</title>
        <authorList>
            <person name="Tarcisio F."/>
            <person name="Conor M."/>
            <person name="Antonella G."/>
            <person name="Elisabetta G."/>
            <person name="Giulia F.S."/>
            <person name="Sara T."/>
            <person name="Anna F."/>
            <person name="Clotilde B."/>
            <person name="Roberto B."/>
            <person name="Veronica D.S."/>
            <person name="Fabio R."/>
            <person name="Monica P."/>
            <person name="Olivier J."/>
            <person name="Enrico T."/>
            <person name="Nicola S."/>
        </authorList>
    </citation>
    <scope>NUCLEOTIDE SEQUENCE [LARGE SCALE GENOMIC DNA]</scope>
    <source>
        <strain evidence="11 12">DSM 44160</strain>
    </source>
</reference>
<evidence type="ECO:0000256" key="1">
    <source>
        <dbReference type="ARBA" id="ARBA00006739"/>
    </source>
</evidence>
<accession>A0A1X1WIU9</accession>